<evidence type="ECO:0000256" key="4">
    <source>
        <dbReference type="ARBA" id="ARBA00022692"/>
    </source>
</evidence>
<evidence type="ECO:0000256" key="6">
    <source>
        <dbReference type="ARBA" id="ARBA00023136"/>
    </source>
</evidence>
<name>A0ABQ6H6M3_9GAMM</name>
<keyword evidence="6 7" id="KW-0472">Membrane</keyword>
<dbReference type="Pfam" id="PF03006">
    <property type="entry name" value="HlyIII"/>
    <property type="match status" value="1"/>
</dbReference>
<sequence>MQSPSTQLPENEHAPYSVAEEIANAVSHGIGALLSVAGLTLLVFWATLEGDVSRIASFAIYGASLVILFLASTLYHAIAHSKTKKVLKTLDHCAIYLLIAGTYTPLMAVTLQGTLGYSMLGLIWSLAIIGIWFKIKFGTQYKVVSLITYLGMGFISLFVIHHLYQALSLGGTILLAVGGAVYASGVYFYVQKKIPFNHAIWHVFVLGGASCHFFMMVHYV</sequence>
<comment type="subcellular location">
    <subcellularLocation>
        <location evidence="1">Cell membrane</location>
        <topology evidence="1">Multi-pass membrane protein</topology>
    </subcellularLocation>
</comment>
<reference evidence="8 9" key="1">
    <citation type="submission" date="2023-03" db="EMBL/GenBank/DDBJ databases">
        <title>Thalassotalea loyana LMG 22536T draft genome sequence.</title>
        <authorList>
            <person name="Sawabe T."/>
        </authorList>
    </citation>
    <scope>NUCLEOTIDE SEQUENCE [LARGE SCALE GENOMIC DNA]</scope>
    <source>
        <strain evidence="8 9">LMG 22536</strain>
    </source>
</reference>
<evidence type="ECO:0000256" key="2">
    <source>
        <dbReference type="ARBA" id="ARBA00008488"/>
    </source>
</evidence>
<keyword evidence="9" id="KW-1185">Reference proteome</keyword>
<evidence type="ECO:0000256" key="5">
    <source>
        <dbReference type="ARBA" id="ARBA00022989"/>
    </source>
</evidence>
<dbReference type="PANTHER" id="PTHR20855:SF3">
    <property type="entry name" value="LD03007P"/>
    <property type="match status" value="1"/>
</dbReference>
<comment type="caution">
    <text evidence="8">The sequence shown here is derived from an EMBL/GenBank/DDBJ whole genome shotgun (WGS) entry which is preliminary data.</text>
</comment>
<dbReference type="Proteomes" id="UP001157134">
    <property type="component" value="Unassembled WGS sequence"/>
</dbReference>
<feature type="transmembrane region" description="Helical" evidence="7">
    <location>
        <begin position="90"/>
        <end position="109"/>
    </location>
</feature>
<feature type="transmembrane region" description="Helical" evidence="7">
    <location>
        <begin position="115"/>
        <end position="133"/>
    </location>
</feature>
<gene>
    <name evidence="8" type="ORF">tloyanaT_00400</name>
</gene>
<evidence type="ECO:0000256" key="3">
    <source>
        <dbReference type="ARBA" id="ARBA00022475"/>
    </source>
</evidence>
<evidence type="ECO:0000256" key="7">
    <source>
        <dbReference type="SAM" id="Phobius"/>
    </source>
</evidence>
<feature type="transmembrane region" description="Helical" evidence="7">
    <location>
        <begin position="58"/>
        <end position="78"/>
    </location>
</feature>
<keyword evidence="4 7" id="KW-0812">Transmembrane</keyword>
<feature type="transmembrane region" description="Helical" evidence="7">
    <location>
        <begin position="170"/>
        <end position="190"/>
    </location>
</feature>
<organism evidence="8 9">
    <name type="scientific">Thalassotalea loyana</name>
    <dbReference type="NCBI Taxonomy" id="280483"/>
    <lineage>
        <taxon>Bacteria</taxon>
        <taxon>Pseudomonadati</taxon>
        <taxon>Pseudomonadota</taxon>
        <taxon>Gammaproteobacteria</taxon>
        <taxon>Alteromonadales</taxon>
        <taxon>Colwelliaceae</taxon>
        <taxon>Thalassotalea</taxon>
    </lineage>
</organism>
<protein>
    <submittedName>
        <fullName evidence="8">Hemolysin III family protein</fullName>
    </submittedName>
</protein>
<dbReference type="InterPro" id="IPR005744">
    <property type="entry name" value="Hy-lIII"/>
</dbReference>
<comment type="similarity">
    <text evidence="2">Belongs to the UPF0073 (Hly-III) family.</text>
</comment>
<dbReference type="PANTHER" id="PTHR20855">
    <property type="entry name" value="ADIPOR/PROGESTIN RECEPTOR-RELATED"/>
    <property type="match status" value="1"/>
</dbReference>
<evidence type="ECO:0000256" key="1">
    <source>
        <dbReference type="ARBA" id="ARBA00004651"/>
    </source>
</evidence>
<dbReference type="InterPro" id="IPR004254">
    <property type="entry name" value="AdipoR/HlyIII-related"/>
</dbReference>
<proteinExistence type="inferred from homology"/>
<feature type="transmembrane region" description="Helical" evidence="7">
    <location>
        <begin position="145"/>
        <end position="164"/>
    </location>
</feature>
<dbReference type="EMBL" id="BSSV01000001">
    <property type="protein sequence ID" value="GLX83788.1"/>
    <property type="molecule type" value="Genomic_DNA"/>
</dbReference>
<keyword evidence="3" id="KW-1003">Cell membrane</keyword>
<feature type="transmembrane region" description="Helical" evidence="7">
    <location>
        <begin position="199"/>
        <end position="219"/>
    </location>
</feature>
<accession>A0ABQ6H6M3</accession>
<evidence type="ECO:0000313" key="8">
    <source>
        <dbReference type="EMBL" id="GLX83788.1"/>
    </source>
</evidence>
<dbReference type="RefSeq" id="WP_284295318.1">
    <property type="nucleotide sequence ID" value="NZ_BSSV01000001.1"/>
</dbReference>
<dbReference type="NCBIfam" id="TIGR01065">
    <property type="entry name" value="hlyIII"/>
    <property type="match status" value="1"/>
</dbReference>
<evidence type="ECO:0000313" key="9">
    <source>
        <dbReference type="Proteomes" id="UP001157134"/>
    </source>
</evidence>
<feature type="transmembrane region" description="Helical" evidence="7">
    <location>
        <begin position="25"/>
        <end position="46"/>
    </location>
</feature>
<keyword evidence="5 7" id="KW-1133">Transmembrane helix</keyword>